<dbReference type="GeneID" id="26909375"/>
<comment type="caution">
    <text evidence="2">The sequence shown here is derived from an EMBL/GenBank/DDBJ whole genome shotgun (WGS) entry which is preliminary data.</text>
</comment>
<dbReference type="VEuPathDB" id="TriTrypDB:LpyrH10_29_0070"/>
<organism evidence="2 3">
    <name type="scientific">Leptomonas pyrrhocoris</name>
    <name type="common">Firebug parasite</name>
    <dbReference type="NCBI Taxonomy" id="157538"/>
    <lineage>
        <taxon>Eukaryota</taxon>
        <taxon>Discoba</taxon>
        <taxon>Euglenozoa</taxon>
        <taxon>Kinetoplastea</taxon>
        <taxon>Metakinetoplastina</taxon>
        <taxon>Trypanosomatida</taxon>
        <taxon>Trypanosomatidae</taxon>
        <taxon>Leishmaniinae</taxon>
        <taxon>Leptomonas</taxon>
    </lineage>
</organism>
<feature type="compositionally biased region" description="Polar residues" evidence="1">
    <location>
        <begin position="76"/>
        <end position="86"/>
    </location>
</feature>
<feature type="region of interest" description="Disordered" evidence="1">
    <location>
        <begin position="35"/>
        <end position="90"/>
    </location>
</feature>
<evidence type="ECO:0000256" key="1">
    <source>
        <dbReference type="SAM" id="MobiDB-lite"/>
    </source>
</evidence>
<protein>
    <submittedName>
        <fullName evidence="2">Uncharacterized protein</fullName>
    </submittedName>
</protein>
<dbReference type="OMA" id="EHEYRPL"/>
<keyword evidence="3" id="KW-1185">Reference proteome</keyword>
<feature type="region of interest" description="Disordered" evidence="1">
    <location>
        <begin position="163"/>
        <end position="190"/>
    </location>
</feature>
<dbReference type="Proteomes" id="UP000037923">
    <property type="component" value="Unassembled WGS sequence"/>
</dbReference>
<name>A0A0N0DRF5_LEPPY</name>
<gene>
    <name evidence="2" type="ORF">ABB37_09092</name>
</gene>
<dbReference type="EMBL" id="LGTL01000029">
    <property type="protein sequence ID" value="KPA74384.1"/>
    <property type="molecule type" value="Genomic_DNA"/>
</dbReference>
<dbReference type="AlphaFoldDB" id="A0A0N0DRF5"/>
<dbReference type="RefSeq" id="XP_015652823.1">
    <property type="nucleotide sequence ID" value="XM_015808370.1"/>
</dbReference>
<evidence type="ECO:0000313" key="2">
    <source>
        <dbReference type="EMBL" id="KPA74384.1"/>
    </source>
</evidence>
<evidence type="ECO:0000313" key="3">
    <source>
        <dbReference type="Proteomes" id="UP000037923"/>
    </source>
</evidence>
<proteinExistence type="predicted"/>
<accession>A0A0N0DRF5</accession>
<feature type="compositionally biased region" description="Polar residues" evidence="1">
    <location>
        <begin position="50"/>
        <end position="69"/>
    </location>
</feature>
<reference evidence="2 3" key="1">
    <citation type="submission" date="2015-07" db="EMBL/GenBank/DDBJ databases">
        <title>High-quality genome of monoxenous trypanosomatid Leptomonas pyrrhocoris.</title>
        <authorList>
            <person name="Flegontov P."/>
            <person name="Butenko A."/>
            <person name="Firsov S."/>
            <person name="Vlcek C."/>
            <person name="Logacheva M.D."/>
            <person name="Field M."/>
            <person name="Filatov D."/>
            <person name="Flegontova O."/>
            <person name="Gerasimov E."/>
            <person name="Jackson A.P."/>
            <person name="Kelly S."/>
            <person name="Opperdoes F."/>
            <person name="O'Reilly A."/>
            <person name="Votypka J."/>
            <person name="Yurchenko V."/>
            <person name="Lukes J."/>
        </authorList>
    </citation>
    <scope>NUCLEOTIDE SEQUENCE [LARGE SCALE GENOMIC DNA]</scope>
    <source>
        <strain evidence="2">H10</strain>
    </source>
</reference>
<sequence length="334" mass="36294">MPNLLRLVTSTSSYLAGAEAQQQQNQHHHFGLFSGHHRHHASASPIGTYPSDNNHSQRHSSQGTASPPVSSAPGDATNSASHSHTGSARHAAYPEALPSALSARFTGPALGTAVMDESMIPLEDAAILFEMVTPESTPLLQSRVKERFEAAIDEVVERRRQAACERARREQQPGISSNDEGNSEAVSVEPQGGNDTFGFFTIDSSVASPARSANTAPHQRRRRVVGEGGYFVFTDSYLSAYPNSVVTGVTSELQLTAAPGDISPFHHRATGPGSEKQHLQEVKDYIREAEHEYRPLFRRRTSAKVYGRGQYLRSSPPDLASNEVYYAASLSDKN</sequence>
<dbReference type="OrthoDB" id="10502251at2759"/>